<proteinExistence type="inferred from homology"/>
<dbReference type="AlphaFoldDB" id="A0A9D8PQL1"/>
<dbReference type="Pfam" id="PF13458">
    <property type="entry name" value="Peripla_BP_6"/>
    <property type="match status" value="1"/>
</dbReference>
<evidence type="ECO:0000256" key="2">
    <source>
        <dbReference type="ARBA" id="ARBA00022729"/>
    </source>
</evidence>
<name>A0A9D8PQL1_9DELT</name>
<keyword evidence="2" id="KW-0732">Signal</keyword>
<gene>
    <name evidence="4" type="ORF">JW984_11655</name>
</gene>
<evidence type="ECO:0000256" key="1">
    <source>
        <dbReference type="ARBA" id="ARBA00010062"/>
    </source>
</evidence>
<accession>A0A9D8PQL1</accession>
<dbReference type="Proteomes" id="UP000809273">
    <property type="component" value="Unassembled WGS sequence"/>
</dbReference>
<comment type="similarity">
    <text evidence="1">Belongs to the leucine-binding protein family.</text>
</comment>
<dbReference type="PANTHER" id="PTHR30483">
    <property type="entry name" value="LEUCINE-SPECIFIC-BINDING PROTEIN"/>
    <property type="match status" value="1"/>
</dbReference>
<reference evidence="4" key="1">
    <citation type="journal article" date="2021" name="Environ. Microbiol.">
        <title>Genomic characterization of three novel Desulfobacterota classes expand the metabolic and phylogenetic diversity of the phylum.</title>
        <authorList>
            <person name="Murphy C.L."/>
            <person name="Biggerstaff J."/>
            <person name="Eichhorn A."/>
            <person name="Ewing E."/>
            <person name="Shahan R."/>
            <person name="Soriano D."/>
            <person name="Stewart S."/>
            <person name="VanMol K."/>
            <person name="Walker R."/>
            <person name="Walters P."/>
            <person name="Elshahed M.S."/>
            <person name="Youssef N.H."/>
        </authorList>
    </citation>
    <scope>NUCLEOTIDE SEQUENCE</scope>
    <source>
        <strain evidence="4">Zod_Metabat.24</strain>
    </source>
</reference>
<dbReference type="PANTHER" id="PTHR30483:SF38">
    <property type="entry name" value="BLR7848 PROTEIN"/>
    <property type="match status" value="1"/>
</dbReference>
<dbReference type="CDD" id="cd06333">
    <property type="entry name" value="PBP1_ABC_RPA1789-like"/>
    <property type="match status" value="1"/>
</dbReference>
<dbReference type="InterPro" id="IPR028082">
    <property type="entry name" value="Peripla_BP_I"/>
</dbReference>
<dbReference type="Gene3D" id="3.40.50.2300">
    <property type="match status" value="2"/>
</dbReference>
<comment type="caution">
    <text evidence="4">The sequence shown here is derived from an EMBL/GenBank/DDBJ whole genome shotgun (WGS) entry which is preliminary data.</text>
</comment>
<dbReference type="InterPro" id="IPR028081">
    <property type="entry name" value="Leu-bd"/>
</dbReference>
<evidence type="ECO:0000259" key="3">
    <source>
        <dbReference type="Pfam" id="PF13458"/>
    </source>
</evidence>
<organism evidence="4 5">
    <name type="scientific">Candidatus Zymogenus saltonus</name>
    <dbReference type="NCBI Taxonomy" id="2844893"/>
    <lineage>
        <taxon>Bacteria</taxon>
        <taxon>Deltaproteobacteria</taxon>
        <taxon>Candidatus Zymogenia</taxon>
        <taxon>Candidatus Zymogeniales</taxon>
        <taxon>Candidatus Zymogenaceae</taxon>
        <taxon>Candidatus Zymogenus</taxon>
    </lineage>
</organism>
<reference evidence="4" key="2">
    <citation type="submission" date="2021-01" db="EMBL/GenBank/DDBJ databases">
        <authorList>
            <person name="Hahn C.R."/>
            <person name="Youssef N.H."/>
            <person name="Elshahed M."/>
        </authorList>
    </citation>
    <scope>NUCLEOTIDE SEQUENCE</scope>
    <source>
        <strain evidence="4">Zod_Metabat.24</strain>
    </source>
</reference>
<evidence type="ECO:0000313" key="5">
    <source>
        <dbReference type="Proteomes" id="UP000809273"/>
    </source>
</evidence>
<dbReference type="InterPro" id="IPR051010">
    <property type="entry name" value="BCAA_transport"/>
</dbReference>
<evidence type="ECO:0000313" key="4">
    <source>
        <dbReference type="EMBL" id="MBN1573842.1"/>
    </source>
</evidence>
<dbReference type="EMBL" id="JAFGIX010000057">
    <property type="protein sequence ID" value="MBN1573842.1"/>
    <property type="molecule type" value="Genomic_DNA"/>
</dbReference>
<dbReference type="SUPFAM" id="SSF53822">
    <property type="entry name" value="Periplasmic binding protein-like I"/>
    <property type="match status" value="1"/>
</dbReference>
<protein>
    <submittedName>
        <fullName evidence="4">ABC transporter substrate-binding protein</fullName>
    </submittedName>
</protein>
<feature type="domain" description="Leucine-binding protein" evidence="3">
    <location>
        <begin position="38"/>
        <end position="370"/>
    </location>
</feature>
<sequence>MKLRKILFLGLLLMISAGLLVTSCEKKPPPELTAEPYVIGGVFSVTGSNSFLGEPEKKSMELYADIVNKEGGIDGHPVEVVIYDDEGDPTNSVTLVKKLIEKDNVLAIVGPSLSGNTLSVIDVIEEKEVPLVSCAASIKITDPVKKWVFKTPQTDVMAVQKIYEYFNANGIKKIAIITVSNGYGDSGKEQLKAQAPGAGIEIVAEESFGSEDTDMTTQLTVIKGTDAEAIVCWGTNPGPAIVAKNMVQLDIKTPLFQSHGVASPKFLEIAGDAANGIILPAGKIIVADQLPKSDPQRDVLMNYKEVYEETFPGSKVSSFGGHAWDAMAMITEALKTSGADKAKLRDEIEKTTNYIGIHGIFNMTPEDHTGLNIESAFVMLKIENGNWVIIK</sequence>
<dbReference type="PROSITE" id="PS51257">
    <property type="entry name" value="PROKAR_LIPOPROTEIN"/>
    <property type="match status" value="1"/>
</dbReference>